<protein>
    <submittedName>
        <fullName evidence="2">Uncharacterized protein (DUF433 family)</fullName>
    </submittedName>
</protein>
<sequence>MTDLPEKTIQQAIDRAEVRSLRGGGERERMLGYRDLVYLRLRSGAGRLLSPEGKRKLREELEQLFGGSLENEVVNLGPLNVDVGPESRTVQARLAAMERARAWVVSDPDVLAGEPVVRGTRISVHVVADLKEQGAGPSELLEEFPSLTPESLEAALLYARMYPRRGRPRRAPWKDGAPARSTRGSDDSA</sequence>
<evidence type="ECO:0000313" key="2">
    <source>
        <dbReference type="EMBL" id="MBB6073344.1"/>
    </source>
</evidence>
<name>A0A841H5W4_9BACT</name>
<dbReference type="Proteomes" id="UP000582837">
    <property type="component" value="Unassembled WGS sequence"/>
</dbReference>
<organism evidence="2 3">
    <name type="scientific">Longimicrobium terrae</name>
    <dbReference type="NCBI Taxonomy" id="1639882"/>
    <lineage>
        <taxon>Bacteria</taxon>
        <taxon>Pseudomonadati</taxon>
        <taxon>Gemmatimonadota</taxon>
        <taxon>Longimicrobiia</taxon>
        <taxon>Longimicrobiales</taxon>
        <taxon>Longimicrobiaceae</taxon>
        <taxon>Longimicrobium</taxon>
    </lineage>
</organism>
<evidence type="ECO:0000313" key="3">
    <source>
        <dbReference type="Proteomes" id="UP000582837"/>
    </source>
</evidence>
<dbReference type="EMBL" id="JACHIA010000023">
    <property type="protein sequence ID" value="MBB6073344.1"/>
    <property type="molecule type" value="Genomic_DNA"/>
</dbReference>
<dbReference type="Gene3D" id="1.10.10.10">
    <property type="entry name" value="Winged helix-like DNA-binding domain superfamily/Winged helix DNA-binding domain"/>
    <property type="match status" value="1"/>
</dbReference>
<dbReference type="AlphaFoldDB" id="A0A841H5W4"/>
<dbReference type="InterPro" id="IPR007367">
    <property type="entry name" value="DUF433"/>
</dbReference>
<proteinExistence type="predicted"/>
<dbReference type="RefSeq" id="WP_170033034.1">
    <property type="nucleotide sequence ID" value="NZ_JABDTL010000001.1"/>
</dbReference>
<accession>A0A841H5W4</accession>
<dbReference type="InterPro" id="IPR009057">
    <property type="entry name" value="Homeodomain-like_sf"/>
</dbReference>
<reference evidence="2 3" key="1">
    <citation type="submission" date="2020-08" db="EMBL/GenBank/DDBJ databases">
        <title>Genomic Encyclopedia of Type Strains, Phase IV (KMG-IV): sequencing the most valuable type-strain genomes for metagenomic binning, comparative biology and taxonomic classification.</title>
        <authorList>
            <person name="Goeker M."/>
        </authorList>
    </citation>
    <scope>NUCLEOTIDE SEQUENCE [LARGE SCALE GENOMIC DNA]</scope>
    <source>
        <strain evidence="2 3">DSM 29007</strain>
    </source>
</reference>
<dbReference type="PANTHER" id="PTHR34849">
    <property type="entry name" value="SSL5025 PROTEIN"/>
    <property type="match status" value="1"/>
</dbReference>
<keyword evidence="3" id="KW-1185">Reference proteome</keyword>
<gene>
    <name evidence="2" type="ORF">HNQ61_005011</name>
</gene>
<dbReference type="Pfam" id="PF04255">
    <property type="entry name" value="DUF433"/>
    <property type="match status" value="1"/>
</dbReference>
<feature type="region of interest" description="Disordered" evidence="1">
    <location>
        <begin position="166"/>
        <end position="189"/>
    </location>
</feature>
<comment type="caution">
    <text evidence="2">The sequence shown here is derived from an EMBL/GenBank/DDBJ whole genome shotgun (WGS) entry which is preliminary data.</text>
</comment>
<evidence type="ECO:0000256" key="1">
    <source>
        <dbReference type="SAM" id="MobiDB-lite"/>
    </source>
</evidence>
<dbReference type="InterPro" id="IPR036388">
    <property type="entry name" value="WH-like_DNA-bd_sf"/>
</dbReference>
<dbReference type="SUPFAM" id="SSF46689">
    <property type="entry name" value="Homeodomain-like"/>
    <property type="match status" value="1"/>
</dbReference>
<dbReference type="PANTHER" id="PTHR34849:SF3">
    <property type="entry name" value="SSR2962 PROTEIN"/>
    <property type="match status" value="1"/>
</dbReference>